<keyword evidence="2" id="KW-1185">Reference proteome</keyword>
<sequence>MKKITLSLLLGFISFFGFSQIGLVENFDAGLILPPGWSGTGYSGSVFQPCSVVSVRANLSATNLTDDLISPNIVGESNGTDLTVAFDYKIVDWSA</sequence>
<comment type="caution">
    <text evidence="1">The sequence shown here is derived from an EMBL/GenBank/DDBJ whole genome shotgun (WGS) entry which is preliminary data.</text>
</comment>
<reference evidence="1 2" key="1">
    <citation type="submission" date="2018-05" db="EMBL/GenBank/DDBJ databases">
        <title>Genomic Encyclopedia of Archaeal and Bacterial Type Strains, Phase II (KMG-II): from individual species to whole genera.</title>
        <authorList>
            <person name="Goeker M."/>
        </authorList>
    </citation>
    <scope>NUCLEOTIDE SEQUENCE [LARGE SCALE GENOMIC DNA]</scope>
    <source>
        <strain evidence="1 2">DSM 22637</strain>
    </source>
</reference>
<proteinExistence type="predicted"/>
<feature type="non-terminal residue" evidence="1">
    <location>
        <position position="95"/>
    </location>
</feature>
<dbReference type="OrthoDB" id="1488818at2"/>
<dbReference type="AlphaFoldDB" id="A0A316DGH2"/>
<name>A0A316DGH2_9FLAO</name>
<evidence type="ECO:0000313" key="1">
    <source>
        <dbReference type="EMBL" id="PWK16718.1"/>
    </source>
</evidence>
<gene>
    <name evidence="1" type="ORF">LX78_02953</name>
</gene>
<dbReference type="EMBL" id="QGGP01000022">
    <property type="protein sequence ID" value="PWK16718.1"/>
    <property type="molecule type" value="Genomic_DNA"/>
</dbReference>
<organism evidence="1 2">
    <name type="scientific">Xanthomarina spongicola</name>
    <dbReference type="NCBI Taxonomy" id="570520"/>
    <lineage>
        <taxon>Bacteria</taxon>
        <taxon>Pseudomonadati</taxon>
        <taxon>Bacteroidota</taxon>
        <taxon>Flavobacteriia</taxon>
        <taxon>Flavobacteriales</taxon>
        <taxon>Flavobacteriaceae</taxon>
        <taxon>Xanthomarina</taxon>
    </lineage>
</organism>
<dbReference type="RefSeq" id="WP_146192608.1">
    <property type="nucleotide sequence ID" value="NZ_QGGP01000022.1"/>
</dbReference>
<evidence type="ECO:0000313" key="2">
    <source>
        <dbReference type="Proteomes" id="UP000245430"/>
    </source>
</evidence>
<protein>
    <submittedName>
        <fullName evidence="1">Uncharacterized protein</fullName>
    </submittedName>
</protein>
<accession>A0A316DGH2</accession>
<dbReference type="Proteomes" id="UP000245430">
    <property type="component" value="Unassembled WGS sequence"/>
</dbReference>